<evidence type="ECO:0000313" key="2">
    <source>
        <dbReference type="EMBL" id="OQE41919.1"/>
    </source>
</evidence>
<reference evidence="3" key="1">
    <citation type="journal article" date="2017" name="Nat. Microbiol.">
        <title>Global analysis of biosynthetic gene clusters reveals vast potential of secondary metabolite production in Penicillium species.</title>
        <authorList>
            <person name="Nielsen J.C."/>
            <person name="Grijseels S."/>
            <person name="Prigent S."/>
            <person name="Ji B."/>
            <person name="Dainat J."/>
            <person name="Nielsen K.F."/>
            <person name="Frisvad J.C."/>
            <person name="Workman M."/>
            <person name="Nielsen J."/>
        </authorList>
    </citation>
    <scope>NUCLEOTIDE SEQUENCE [LARGE SCALE GENOMIC DNA]</scope>
    <source>
        <strain evidence="3">IBT 31321</strain>
    </source>
</reference>
<dbReference type="EMBL" id="MDDG01000004">
    <property type="protein sequence ID" value="OQE41919.1"/>
    <property type="molecule type" value="Genomic_DNA"/>
</dbReference>
<accession>A0A1V6UUK4</accession>
<comment type="caution">
    <text evidence="2">The sequence shown here is derived from an EMBL/GenBank/DDBJ whole genome shotgun (WGS) entry which is preliminary data.</text>
</comment>
<feature type="compositionally biased region" description="Polar residues" evidence="1">
    <location>
        <begin position="1"/>
        <end position="10"/>
    </location>
</feature>
<protein>
    <submittedName>
        <fullName evidence="2">Uncharacterized protein</fullName>
    </submittedName>
</protein>
<dbReference type="Proteomes" id="UP000191500">
    <property type="component" value="Unassembled WGS sequence"/>
</dbReference>
<sequence length="35" mass="3769">MYHYLSSTLNAAGMDTGKADQGTQSDVTKTLRVAH</sequence>
<gene>
    <name evidence="2" type="ORF">PENCOP_c004G00367</name>
</gene>
<proteinExistence type="predicted"/>
<organism evidence="2 3">
    <name type="scientific">Penicillium coprophilum</name>
    <dbReference type="NCBI Taxonomy" id="36646"/>
    <lineage>
        <taxon>Eukaryota</taxon>
        <taxon>Fungi</taxon>
        <taxon>Dikarya</taxon>
        <taxon>Ascomycota</taxon>
        <taxon>Pezizomycotina</taxon>
        <taxon>Eurotiomycetes</taxon>
        <taxon>Eurotiomycetidae</taxon>
        <taxon>Eurotiales</taxon>
        <taxon>Aspergillaceae</taxon>
        <taxon>Penicillium</taxon>
    </lineage>
</organism>
<feature type="region of interest" description="Disordered" evidence="1">
    <location>
        <begin position="1"/>
        <end position="35"/>
    </location>
</feature>
<evidence type="ECO:0000313" key="3">
    <source>
        <dbReference type="Proteomes" id="UP000191500"/>
    </source>
</evidence>
<dbReference type="AlphaFoldDB" id="A0A1V6UUK4"/>
<name>A0A1V6UUK4_9EURO</name>
<keyword evidence="3" id="KW-1185">Reference proteome</keyword>
<evidence type="ECO:0000256" key="1">
    <source>
        <dbReference type="SAM" id="MobiDB-lite"/>
    </source>
</evidence>